<dbReference type="Proteomes" id="UP001530400">
    <property type="component" value="Unassembled WGS sequence"/>
</dbReference>
<evidence type="ECO:0000313" key="2">
    <source>
        <dbReference type="EMBL" id="KAL3793853.1"/>
    </source>
</evidence>
<accession>A0ABD3Q0C0</accession>
<dbReference type="SUPFAM" id="SSF51197">
    <property type="entry name" value="Clavaminate synthase-like"/>
    <property type="match status" value="1"/>
</dbReference>
<evidence type="ECO:0000259" key="1">
    <source>
        <dbReference type="PROSITE" id="PS51471"/>
    </source>
</evidence>
<feature type="domain" description="Fe2OG dioxygenase" evidence="1">
    <location>
        <begin position="125"/>
        <end position="249"/>
    </location>
</feature>
<dbReference type="AlphaFoldDB" id="A0ABD3Q0C0"/>
<protein>
    <recommendedName>
        <fullName evidence="1">Fe2OG dioxygenase domain-containing protein</fullName>
    </recommendedName>
</protein>
<evidence type="ECO:0000313" key="3">
    <source>
        <dbReference type="Proteomes" id="UP001530400"/>
    </source>
</evidence>
<dbReference type="InterPro" id="IPR027450">
    <property type="entry name" value="AlkB-like"/>
</dbReference>
<comment type="caution">
    <text evidence="2">The sequence shown here is derived from an EMBL/GenBank/DDBJ whole genome shotgun (WGS) entry which is preliminary data.</text>
</comment>
<dbReference type="Pfam" id="PF13532">
    <property type="entry name" value="2OG-FeII_Oxy_2"/>
    <property type="match status" value="1"/>
</dbReference>
<organism evidence="2 3">
    <name type="scientific">Cyclotella atomus</name>
    <dbReference type="NCBI Taxonomy" id="382360"/>
    <lineage>
        <taxon>Eukaryota</taxon>
        <taxon>Sar</taxon>
        <taxon>Stramenopiles</taxon>
        <taxon>Ochrophyta</taxon>
        <taxon>Bacillariophyta</taxon>
        <taxon>Coscinodiscophyceae</taxon>
        <taxon>Thalassiosirophycidae</taxon>
        <taxon>Stephanodiscales</taxon>
        <taxon>Stephanodiscaceae</taxon>
        <taxon>Cyclotella</taxon>
    </lineage>
</organism>
<sequence>MVSLGSLRWASNDSLALSQLGANIMMPDGFHIEHNAVNAETWEKIRHWLSTGVLPPSRSSSSSSELVSVPIPWESGPQMQNRRIAQFGDCKYDYIKDVATACDDAVAPIPQYICETLLTQDERPQYTQCIINCYNAKNEIPWHLDHEYFGPEVLVYTFGEARPLLFRRRRCQTSSLEESNTRAEISLKKDTETDQQNDKCVTSYEYATAQPNHCSKYILKGSARSEWEHSVPTGNAERVSITFRSWHGPRKEGN</sequence>
<reference evidence="2 3" key="1">
    <citation type="submission" date="2024-10" db="EMBL/GenBank/DDBJ databases">
        <title>Updated reference genomes for cyclostephanoid diatoms.</title>
        <authorList>
            <person name="Roberts W.R."/>
            <person name="Alverson A.J."/>
        </authorList>
    </citation>
    <scope>NUCLEOTIDE SEQUENCE [LARGE SCALE GENOMIC DNA]</scope>
    <source>
        <strain evidence="2 3">AJA010-31</strain>
    </source>
</reference>
<name>A0ABD3Q0C0_9STRA</name>
<proteinExistence type="predicted"/>
<dbReference type="EMBL" id="JALLPJ020000379">
    <property type="protein sequence ID" value="KAL3793853.1"/>
    <property type="molecule type" value="Genomic_DNA"/>
</dbReference>
<gene>
    <name evidence="2" type="ORF">ACHAWO_012722</name>
</gene>
<dbReference type="InterPro" id="IPR037151">
    <property type="entry name" value="AlkB-like_sf"/>
</dbReference>
<keyword evidence="3" id="KW-1185">Reference proteome</keyword>
<dbReference type="InterPro" id="IPR005123">
    <property type="entry name" value="Oxoglu/Fe-dep_dioxygenase_dom"/>
</dbReference>
<dbReference type="Gene3D" id="2.60.120.590">
    <property type="entry name" value="Alpha-ketoglutarate-dependent dioxygenase AlkB-like"/>
    <property type="match status" value="1"/>
</dbReference>
<dbReference type="PROSITE" id="PS51471">
    <property type="entry name" value="FE2OG_OXY"/>
    <property type="match status" value="1"/>
</dbReference>